<evidence type="ECO:0000313" key="2">
    <source>
        <dbReference type="Proteomes" id="UP000252085"/>
    </source>
</evidence>
<dbReference type="AlphaFoldDB" id="A0A367RXB6"/>
<evidence type="ECO:0000313" key="1">
    <source>
        <dbReference type="EMBL" id="RCJ41165.1"/>
    </source>
</evidence>
<name>A0A367RXB6_NOSPU</name>
<organism evidence="1 2">
    <name type="scientific">Nostoc punctiforme NIES-2108</name>
    <dbReference type="NCBI Taxonomy" id="1356359"/>
    <lineage>
        <taxon>Bacteria</taxon>
        <taxon>Bacillati</taxon>
        <taxon>Cyanobacteriota</taxon>
        <taxon>Cyanophyceae</taxon>
        <taxon>Nostocales</taxon>
        <taxon>Nostocaceae</taxon>
        <taxon>Nostoc</taxon>
    </lineage>
</organism>
<gene>
    <name evidence="1" type="ORF">A6769_38685</name>
</gene>
<protein>
    <submittedName>
        <fullName evidence="1">Uncharacterized protein</fullName>
    </submittedName>
</protein>
<sequence length="77" mass="8783">MPAPKYTHWKNSPSKYAACGTPNPRTGTCEKLQVTCPRCLRIVERSDRLNALPQQCYESVIKKTESWLAKLGRFTRA</sequence>
<proteinExistence type="predicted"/>
<accession>A0A367RXB6</accession>
<comment type="caution">
    <text evidence="1">The sequence shown here is derived from an EMBL/GenBank/DDBJ whole genome shotgun (WGS) entry which is preliminary data.</text>
</comment>
<dbReference type="Proteomes" id="UP000252085">
    <property type="component" value="Unassembled WGS sequence"/>
</dbReference>
<dbReference type="EMBL" id="LXQE01000030">
    <property type="protein sequence ID" value="RCJ41165.1"/>
    <property type="molecule type" value="Genomic_DNA"/>
</dbReference>
<reference evidence="1 2" key="1">
    <citation type="submission" date="2016-04" db="EMBL/GenBank/DDBJ databases">
        <authorList>
            <person name="Evans L.H."/>
            <person name="Alamgir A."/>
            <person name="Owens N."/>
            <person name="Weber N.D."/>
            <person name="Virtaneva K."/>
            <person name="Barbian K."/>
            <person name="Babar A."/>
            <person name="Rosenke K."/>
        </authorList>
    </citation>
    <scope>NUCLEOTIDE SEQUENCE [LARGE SCALE GENOMIC DNA]</scope>
    <source>
        <strain evidence="1">NIES-2108</strain>
    </source>
</reference>